<evidence type="ECO:0000259" key="3">
    <source>
        <dbReference type="PROSITE" id="PS50011"/>
    </source>
</evidence>
<dbReference type="Proteomes" id="UP001152561">
    <property type="component" value="Unassembled WGS sequence"/>
</dbReference>
<dbReference type="SUPFAM" id="SSF56112">
    <property type="entry name" value="Protein kinase-like (PK-like)"/>
    <property type="match status" value="1"/>
</dbReference>
<dbReference type="InterPro" id="IPR050108">
    <property type="entry name" value="CDK"/>
</dbReference>
<evidence type="ECO:0000256" key="1">
    <source>
        <dbReference type="ARBA" id="ARBA00022741"/>
    </source>
</evidence>
<proteinExistence type="predicted"/>
<dbReference type="EMBL" id="JAJAGQ010000003">
    <property type="protein sequence ID" value="KAJ8568138.1"/>
    <property type="molecule type" value="Genomic_DNA"/>
</dbReference>
<protein>
    <recommendedName>
        <fullName evidence="3">Protein kinase domain-containing protein</fullName>
    </recommendedName>
</protein>
<name>A0A9Q1RMU3_9SOLA</name>
<comment type="caution">
    <text evidence="4">The sequence shown here is derived from an EMBL/GenBank/DDBJ whole genome shotgun (WGS) entry which is preliminary data.</text>
</comment>
<dbReference type="GO" id="GO:0005524">
    <property type="term" value="F:ATP binding"/>
    <property type="evidence" value="ECO:0007669"/>
    <property type="project" value="UniProtKB-KW"/>
</dbReference>
<gene>
    <name evidence="4" type="ORF">K7X08_020860</name>
</gene>
<keyword evidence="2" id="KW-0067">ATP-binding</keyword>
<dbReference type="Gene3D" id="3.30.200.20">
    <property type="entry name" value="Phosphorylase Kinase, domain 1"/>
    <property type="match status" value="1"/>
</dbReference>
<dbReference type="GO" id="GO:0005634">
    <property type="term" value="C:nucleus"/>
    <property type="evidence" value="ECO:0007669"/>
    <property type="project" value="TreeGrafter"/>
</dbReference>
<dbReference type="OrthoDB" id="693357at2759"/>
<dbReference type="GO" id="GO:0032968">
    <property type="term" value="P:positive regulation of transcription elongation by RNA polymerase II"/>
    <property type="evidence" value="ECO:0007669"/>
    <property type="project" value="TreeGrafter"/>
</dbReference>
<dbReference type="PANTHER" id="PTHR24056">
    <property type="entry name" value="CELL DIVISION PROTEIN KINASE"/>
    <property type="match status" value="1"/>
</dbReference>
<keyword evidence="1" id="KW-0547">Nucleotide-binding</keyword>
<dbReference type="SMART" id="SM00220">
    <property type="entry name" value="S_TKc"/>
    <property type="match status" value="1"/>
</dbReference>
<dbReference type="AlphaFoldDB" id="A0A9Q1RMU3"/>
<keyword evidence="5" id="KW-1185">Reference proteome</keyword>
<dbReference type="Pfam" id="PF00069">
    <property type="entry name" value="Pkinase"/>
    <property type="match status" value="1"/>
</dbReference>
<evidence type="ECO:0000256" key="2">
    <source>
        <dbReference type="ARBA" id="ARBA00022840"/>
    </source>
</evidence>
<dbReference type="InterPro" id="IPR011009">
    <property type="entry name" value="Kinase-like_dom_sf"/>
</dbReference>
<evidence type="ECO:0000313" key="5">
    <source>
        <dbReference type="Proteomes" id="UP001152561"/>
    </source>
</evidence>
<reference evidence="5" key="1">
    <citation type="journal article" date="2023" name="Proc. Natl. Acad. Sci. U.S.A.">
        <title>Genomic and structural basis for evolution of tropane alkaloid biosynthesis.</title>
        <authorList>
            <person name="Wanga Y.-J."/>
            <person name="Taina T."/>
            <person name="Yua J.-Y."/>
            <person name="Lia J."/>
            <person name="Xua B."/>
            <person name="Chenc J."/>
            <person name="D'Auriad J.C."/>
            <person name="Huanga J.-P."/>
            <person name="Huanga S.-X."/>
        </authorList>
    </citation>
    <scope>NUCLEOTIDE SEQUENCE [LARGE SCALE GENOMIC DNA]</scope>
    <source>
        <strain evidence="5">cv. KIB-2019</strain>
    </source>
</reference>
<evidence type="ECO:0000313" key="4">
    <source>
        <dbReference type="EMBL" id="KAJ8568138.1"/>
    </source>
</evidence>
<dbReference type="PROSITE" id="PS50011">
    <property type="entry name" value="PROTEIN_KINASE_DOM"/>
    <property type="match status" value="1"/>
</dbReference>
<dbReference type="GO" id="GO:0008353">
    <property type="term" value="F:RNA polymerase II CTD heptapeptide repeat kinase activity"/>
    <property type="evidence" value="ECO:0007669"/>
    <property type="project" value="TreeGrafter"/>
</dbReference>
<dbReference type="InterPro" id="IPR000719">
    <property type="entry name" value="Prot_kinase_dom"/>
</dbReference>
<accession>A0A9Q1RMU3</accession>
<dbReference type="GO" id="GO:0000307">
    <property type="term" value="C:cyclin-dependent protein kinase holoenzyme complex"/>
    <property type="evidence" value="ECO:0007669"/>
    <property type="project" value="TreeGrafter"/>
</dbReference>
<organism evidence="4 5">
    <name type="scientific">Anisodus acutangulus</name>
    <dbReference type="NCBI Taxonomy" id="402998"/>
    <lineage>
        <taxon>Eukaryota</taxon>
        <taxon>Viridiplantae</taxon>
        <taxon>Streptophyta</taxon>
        <taxon>Embryophyta</taxon>
        <taxon>Tracheophyta</taxon>
        <taxon>Spermatophyta</taxon>
        <taxon>Magnoliopsida</taxon>
        <taxon>eudicotyledons</taxon>
        <taxon>Gunneridae</taxon>
        <taxon>Pentapetalae</taxon>
        <taxon>asterids</taxon>
        <taxon>lamiids</taxon>
        <taxon>Solanales</taxon>
        <taxon>Solanaceae</taxon>
        <taxon>Solanoideae</taxon>
        <taxon>Hyoscyameae</taxon>
        <taxon>Anisodus</taxon>
    </lineage>
</organism>
<dbReference type="Gene3D" id="1.10.510.10">
    <property type="entry name" value="Transferase(Phosphotransferase) domain 1"/>
    <property type="match status" value="2"/>
</dbReference>
<dbReference type="PANTHER" id="PTHR24056:SF526">
    <property type="entry name" value="PROTEIN KINASE DOMAIN-CONTAINING PROTEIN"/>
    <property type="match status" value="1"/>
</dbReference>
<feature type="domain" description="Protein kinase" evidence="3">
    <location>
        <begin position="1"/>
        <end position="282"/>
    </location>
</feature>
<sequence length="282" mass="32367">MKKVRFDNIDPQSVKFMAREIIILRRLGDHPNIIKLEGLVKSKMSCSLYLVFECMEYDLKGLQEQGVKFSEPEIKCYMFQLLKGLDYCHSRGILHRDESIYGVLVVYLVNYLLAKQKLSNCIRFFELCGSASNDFWQNSKLPNVSIFKPQMPYERQTQAMFHDLPSAGLGLMDTLLSIEPELRGTAALALQSEFFTTEPLACDPSRLPKFPPRKEIDAKSRDVKMTEIKGSRDRKYARDRSIREIPPAEAIRNEQIQNIKGKEAVKSITCSIRINSGFTQRA</sequence>